<evidence type="ECO:0000256" key="3">
    <source>
        <dbReference type="ARBA" id="ARBA00023136"/>
    </source>
</evidence>
<evidence type="ECO:0000313" key="8">
    <source>
        <dbReference type="RefSeq" id="XP_010777600.1"/>
    </source>
</evidence>
<dbReference type="RefSeq" id="XP_010777600.1">
    <property type="nucleotide sequence ID" value="XM_010779298.1"/>
</dbReference>
<feature type="compositionally biased region" description="Polar residues" evidence="5">
    <location>
        <begin position="1404"/>
        <end position="1431"/>
    </location>
</feature>
<sequence>MNLAQIQLDCGDDNICVPDLKLAVYGDRAEVYLGDENSLSLTFNARNEGEGGAYEAELYVVLPPEADYSGIARNNVSLTQLTCSYEAENQTRYLVCDLGNPMKSGTSLWAGLRFTVPRLKDTHNTVQFELQIRRRHTAPDTAFILVSFRTLGQACRIRPVKLLSNKSNQGLKDKAAVLQWELRSLDQALSYSEPQNNIDQLQQHWNSLQKCEKSLKDLGVKVHDLHQEIEVTSATDELPSEVMTSVKSLCQQHDSLKSRMSERQGTCSTNTACCLMDCLHALQDWNQSNPSQSISSVQAKLEEGEKLQSSLRDALSHDQFLRDCLKPDLAMKLERDCSERLSEASTHKVSLRLSLKELDGKRKQKLPDVLQGNVEETKTPVVAPPRKSKLSPEKKQQVELQRNIPITEQSTSIEYELLVSAELETDPKTLKPTLTAVKEDIKSIGVEHSRIEPTKTKSPSSTYQSEPFTAQPYNTSQEILSKKEEGKSLDPTAEPFGAKQTKPTLEQPVPIKKVIGQSAASVSEKTTPVPSRRKSKTSATDTEPAQPKVEPEMVKTVITQGSPGNLTGSASSEETKRKATIILNVSEPFPSVTVATDARLGPTSKESKTADMSSKDNVSKPTQIKGNTENVKSVLSSMPITETDNVQPKSVQKCQESKSSNVSTTAKLVETKKIPQNGKTAQGEQPSETAVLVENKLSPNKRKSKSQKLSPAFSYSEITQTMEMPDSQMSLQRSKEQTDSAAVVVEAEFVRTMRKSKSLDVSTVSETGKLFSSESVPLPAVIAVSEKSKVSPPKQKSTTLPLKKSDKQVIHIMEEHESQRSALTKSAELATTLQQVDVPNKTADGKSKDDKKEPDSLNSPHVATETTEATVVKENKPFPTKRRYKSPKCSPEHVTKEVAESKQDPESQKSTLSSEVQTETVVEEETKVIPPRRKSRGLEASKVPESTFLLPKGISKSTKPPHEPLENDTPQTAIELEGLRSTLGSFDRKKSVVIEETKLVATTTKTKSGDFSTASETVVTHVMSPAAEPEQRKKELDSQKSSTLDVVEGTIKTTVVDKGNLSLRKIRSRDPKLSSELTTKELTKTKDQSDNQKPSSTPEVVTAPTEMALVEKGKLSPSKRKSKGLKLSLDPSDMQQKNIKEESDSQKPSATPEVATIPTETAVSEEGKLSPTKRKSKGLKLSSELTTTELTNTKEDSDNQKSSSTPDVVTATTEKGVSEEGTPSPTKIKSKGLKLSPETASTDSTKTKEEPDSQNSSSTPEVATKPTETTVVEKSKLSPTKRKSKGLKLSSELTTTELTKTKEESDSQKSSSTKQVVTAPTEMTVVEKSTLSPTKRESKGLKLSPEPAFTEPTKTKEEPDSQKPPSTPEVVTTPSATTGMEKGKLSPTKRKSKGLKLSPEPATTDLTKTNVEPESQKPSSTLDVVTVPTETTDMEKGKLSPTKIKSKGLKLSPEPATTGLTKTNVKPESQKPSSRTEVTAVTATSKITVVSLTKIMSKDIKLSSELEELTIPARKILKDVDVSTTVKPASAVVGSDEVESKEVKVEPECGKALSGQVVTGAVETDVVKDSKLSPTKRKSKSPKVSLEISSKELTKTKDKTDSQKPCLTPIKDDVKSNVPQKMNPAESSQTTVKDVSPISEKFTVQDGGTIRVFQEQKGATVILDTCVQVSEKEDPCLSSPNNEPLESVLTSILTWAIPPHSELQEPEDKSKEAPKYTITQSTEKYLSTLPQTKPSLSTKPTDTPHVADYIDKLCENTSETQKRYLVLDLPEVGFTQTYEIKQDQSLTDLAAQSEFTQPTSADFAGVQPYKAEAEFSKISSIKQNKVEPSGTLSLVQDRREQGKVYDFQKELGKMSTHDIDDTPKTIHMEPEVRILKRDIQTSPEVNENPSVTSAKITPVQGSIQSEMDPENKDWIAAVVKTEMTAFNITRILKKVQEITNENHGDVTQRDNAQHSPSEALPQDQARTEFVEISISEKDIVKTSQTGTKQTMLEKPKQVKEQVVKEHPTPSPHGIEHVHKSFDEKCVTIEKITRGPEVCILQLDMPTSLQSYEYTSVTRAKEPRIDIVQTCNQSERLLENKDVTTAGVKPEESAGEVTKIRVQEGSPECQDNVPKRESAQLKTSRSKSLQPHETETDFIDISLYEQDIVKPSQTDTKKGDLKTAQDRATGKKVSGVQEGHPNVSSQSMKDVPKILEEKPARMQQIQLEPQMRILQLNIPSTLGKDENTPVTGEKEPKIHAKVLTKDVHDLPQSIDQKSVKIEKIQKGTEVHILKPGTQISIKGHDIPSVTMIDKEQTSIQGKKLTENKDLTSADVQPDKATVKMTKLEVCTGPGVQEEHPIVCTPDVKPEKAAIKTKEQVPQIPTESQKNVALRDSTQLTSVASTAVKPSKAEKTLAEISSSKQDTVKPSETEIKPRCDENHTGKSRRCKGKGSQQARGSR</sequence>
<dbReference type="Pfam" id="PF20805">
    <property type="entry name" value="Integrin_A_Ig_2"/>
    <property type="match status" value="1"/>
</dbReference>
<keyword evidence="3" id="KW-0472">Membrane</keyword>
<dbReference type="GO" id="GO:0007229">
    <property type="term" value="P:integrin-mediated signaling pathway"/>
    <property type="evidence" value="ECO:0007669"/>
    <property type="project" value="UniProtKB-KW"/>
</dbReference>
<keyword evidence="4" id="KW-0325">Glycoprotein</keyword>
<dbReference type="GO" id="GO:0033627">
    <property type="term" value="P:cell adhesion mediated by integrin"/>
    <property type="evidence" value="ECO:0007669"/>
    <property type="project" value="TreeGrafter"/>
</dbReference>
<feature type="compositionally biased region" description="Basic and acidic residues" evidence="5">
    <location>
        <begin position="2404"/>
        <end position="2422"/>
    </location>
</feature>
<feature type="compositionally biased region" description="Polar residues" evidence="5">
    <location>
        <begin position="1617"/>
        <end position="1633"/>
    </location>
</feature>
<feature type="compositionally biased region" description="Low complexity" evidence="5">
    <location>
        <begin position="1179"/>
        <end position="1191"/>
    </location>
</feature>
<keyword evidence="2" id="KW-0401">Integrin</keyword>
<organism evidence="7 8">
    <name type="scientific">Notothenia coriiceps</name>
    <name type="common">black rockcod</name>
    <dbReference type="NCBI Taxonomy" id="8208"/>
    <lineage>
        <taxon>Eukaryota</taxon>
        <taxon>Metazoa</taxon>
        <taxon>Chordata</taxon>
        <taxon>Craniata</taxon>
        <taxon>Vertebrata</taxon>
        <taxon>Euteleostomi</taxon>
        <taxon>Actinopterygii</taxon>
        <taxon>Neopterygii</taxon>
        <taxon>Teleostei</taxon>
        <taxon>Neoteleostei</taxon>
        <taxon>Acanthomorphata</taxon>
        <taxon>Eupercaria</taxon>
        <taxon>Perciformes</taxon>
        <taxon>Notothenioidei</taxon>
        <taxon>Nototheniidae</taxon>
        <taxon>Notothenia</taxon>
    </lineage>
</organism>
<feature type="compositionally biased region" description="Polar residues" evidence="5">
    <location>
        <begin position="1721"/>
        <end position="1741"/>
    </location>
</feature>
<feature type="compositionally biased region" description="Polar residues" evidence="5">
    <location>
        <begin position="557"/>
        <end position="572"/>
    </location>
</feature>
<feature type="compositionally biased region" description="Basic and acidic residues" evidence="5">
    <location>
        <begin position="890"/>
        <end position="907"/>
    </location>
</feature>
<dbReference type="GO" id="GO:0009897">
    <property type="term" value="C:external side of plasma membrane"/>
    <property type="evidence" value="ECO:0007669"/>
    <property type="project" value="TreeGrafter"/>
</dbReference>
<feature type="region of interest" description="Disordered" evidence="5">
    <location>
        <begin position="596"/>
        <end position="713"/>
    </location>
</feature>
<feature type="compositionally biased region" description="Polar residues" evidence="5">
    <location>
        <begin position="1880"/>
        <end position="1905"/>
    </location>
</feature>
<feature type="compositionally biased region" description="Basic and acidic residues" evidence="5">
    <location>
        <begin position="1029"/>
        <end position="1038"/>
    </location>
</feature>
<protein>
    <submittedName>
        <fullName evidence="8">Titin-like</fullName>
    </submittedName>
</protein>
<feature type="compositionally biased region" description="Basic and acidic residues" evidence="5">
    <location>
        <begin position="1589"/>
        <end position="1602"/>
    </location>
</feature>
<feature type="region of interest" description="Disordered" evidence="5">
    <location>
        <begin position="1564"/>
        <end position="1634"/>
    </location>
</feature>
<dbReference type="OrthoDB" id="10678405at2759"/>
<feature type="region of interest" description="Disordered" evidence="5">
    <location>
        <begin position="2088"/>
        <end position="2133"/>
    </location>
</feature>
<feature type="compositionally biased region" description="Low complexity" evidence="5">
    <location>
        <begin position="1287"/>
        <end position="1298"/>
    </location>
</feature>
<dbReference type="Gene3D" id="2.60.40.1510">
    <property type="entry name" value="ntegrin, alpha v. Chain A, domain 3"/>
    <property type="match status" value="1"/>
</dbReference>
<dbReference type="InterPro" id="IPR032695">
    <property type="entry name" value="Integrin_dom_sf"/>
</dbReference>
<feature type="region of interest" description="Disordered" evidence="5">
    <location>
        <begin position="787"/>
        <end position="806"/>
    </location>
</feature>
<gene>
    <name evidence="8" type="primary">LOC104952474</name>
</gene>
<feature type="compositionally biased region" description="Polar residues" evidence="5">
    <location>
        <begin position="2119"/>
        <end position="2128"/>
    </location>
</feature>
<feature type="compositionally biased region" description="Basic and acidic residues" evidence="5">
    <location>
        <begin position="2154"/>
        <end position="2168"/>
    </location>
</feature>
<feature type="region of interest" description="Disordered" evidence="5">
    <location>
        <begin position="2149"/>
        <end position="2187"/>
    </location>
</feature>
<feature type="region of interest" description="Disordered" evidence="5">
    <location>
        <begin position="447"/>
        <end position="575"/>
    </location>
</feature>
<proteinExistence type="predicted"/>
<feature type="compositionally biased region" description="Polar residues" evidence="5">
    <location>
        <begin position="1458"/>
        <end position="1478"/>
    </location>
</feature>
<feature type="compositionally biased region" description="Polar residues" evidence="5">
    <location>
        <begin position="518"/>
        <end position="529"/>
    </location>
</feature>
<dbReference type="Proteomes" id="UP000504611">
    <property type="component" value="Unplaced"/>
</dbReference>
<feature type="compositionally biased region" description="Polar residues" evidence="5">
    <location>
        <begin position="677"/>
        <end position="688"/>
    </location>
</feature>
<feature type="compositionally biased region" description="Polar residues" evidence="5">
    <location>
        <begin position="1200"/>
        <end position="1227"/>
    </location>
</feature>
<dbReference type="GO" id="GO:0001525">
    <property type="term" value="P:angiogenesis"/>
    <property type="evidence" value="ECO:0007669"/>
    <property type="project" value="TreeGrafter"/>
</dbReference>
<evidence type="ECO:0000256" key="4">
    <source>
        <dbReference type="ARBA" id="ARBA00023180"/>
    </source>
</evidence>
<dbReference type="PANTHER" id="PTHR23220">
    <property type="entry name" value="INTEGRIN ALPHA"/>
    <property type="match status" value="1"/>
</dbReference>
<feature type="compositionally biased region" description="Polar residues" evidence="5">
    <location>
        <begin position="2361"/>
        <end position="2383"/>
    </location>
</feature>
<evidence type="ECO:0000256" key="5">
    <source>
        <dbReference type="SAM" id="MobiDB-lite"/>
    </source>
</evidence>
<feature type="region of interest" description="Disordered" evidence="5">
    <location>
        <begin position="1721"/>
        <end position="1743"/>
    </location>
</feature>
<dbReference type="GO" id="GO:0098609">
    <property type="term" value="P:cell-cell adhesion"/>
    <property type="evidence" value="ECO:0007669"/>
    <property type="project" value="TreeGrafter"/>
</dbReference>
<feature type="region of interest" description="Disordered" evidence="5">
    <location>
        <begin position="1880"/>
        <end position="1908"/>
    </location>
</feature>
<dbReference type="FunFam" id="2.60.40.1510:FF:000001">
    <property type="entry name" value="Integrin alpha V"/>
    <property type="match status" value="1"/>
</dbReference>
<feature type="compositionally biased region" description="Basic and acidic residues" evidence="5">
    <location>
        <begin position="1943"/>
        <end position="1952"/>
    </location>
</feature>
<dbReference type="SUPFAM" id="SSF69179">
    <property type="entry name" value="Integrin domains"/>
    <property type="match status" value="1"/>
</dbReference>
<feature type="compositionally biased region" description="Polar residues" evidence="5">
    <location>
        <begin position="1308"/>
        <end position="1318"/>
    </location>
</feature>
<evidence type="ECO:0000256" key="1">
    <source>
        <dbReference type="ARBA" id="ARBA00004479"/>
    </source>
</evidence>
<accession>A0A6I9NS05</accession>
<feature type="compositionally biased region" description="Basic and acidic residues" evidence="5">
    <location>
        <begin position="1068"/>
        <end position="1090"/>
    </location>
</feature>
<dbReference type="GeneID" id="104952474"/>
<evidence type="ECO:0000259" key="6">
    <source>
        <dbReference type="Pfam" id="PF20805"/>
    </source>
</evidence>
<dbReference type="InterPro" id="IPR048285">
    <property type="entry name" value="Integrin_alpha_Ig-like_2"/>
</dbReference>
<keyword evidence="7" id="KW-1185">Reference proteome</keyword>
<feature type="region of interest" description="Disordered" evidence="5">
    <location>
        <begin position="1022"/>
        <end position="1478"/>
    </location>
</feature>
<feature type="region of interest" description="Disordered" evidence="5">
    <location>
        <begin position="2353"/>
        <end position="2440"/>
    </location>
</feature>
<feature type="compositionally biased region" description="Polar residues" evidence="5">
    <location>
        <begin position="619"/>
        <end position="666"/>
    </location>
</feature>
<dbReference type="GO" id="GO:0007160">
    <property type="term" value="P:cell-matrix adhesion"/>
    <property type="evidence" value="ECO:0007669"/>
    <property type="project" value="TreeGrafter"/>
</dbReference>
<feature type="region of interest" description="Disordered" evidence="5">
    <location>
        <begin position="1943"/>
        <end position="1964"/>
    </location>
</feature>
<dbReference type="GO" id="GO:0008305">
    <property type="term" value="C:integrin complex"/>
    <property type="evidence" value="ECO:0007669"/>
    <property type="project" value="TreeGrafter"/>
</dbReference>
<feature type="domain" description="Integrin alpha second immunoglobulin-like" evidence="6">
    <location>
        <begin position="10"/>
        <end position="133"/>
    </location>
</feature>
<feature type="compositionally biased region" description="Low complexity" evidence="5">
    <location>
        <begin position="1368"/>
        <end position="1378"/>
    </location>
</feature>
<feature type="region of interest" description="Disordered" evidence="5">
    <location>
        <begin position="830"/>
        <end position="971"/>
    </location>
</feature>
<feature type="compositionally biased region" description="Polar residues" evidence="5">
    <location>
        <begin position="456"/>
        <end position="479"/>
    </location>
</feature>
<comment type="subcellular location">
    <subcellularLocation>
        <location evidence="1">Membrane</location>
        <topology evidence="1">Single-pass type I membrane protein</topology>
    </subcellularLocation>
</comment>
<name>A0A6I9NS05_9TELE</name>
<feature type="region of interest" description="Disordered" evidence="5">
    <location>
        <begin position="1983"/>
        <end position="2016"/>
    </location>
</feature>
<dbReference type="KEGG" id="ncc:104952474"/>
<feature type="compositionally biased region" description="Polar residues" evidence="5">
    <location>
        <begin position="1253"/>
        <end position="1270"/>
    </location>
</feature>
<dbReference type="GO" id="GO:0005178">
    <property type="term" value="F:integrin binding"/>
    <property type="evidence" value="ECO:0007669"/>
    <property type="project" value="TreeGrafter"/>
</dbReference>
<evidence type="ECO:0000313" key="7">
    <source>
        <dbReference type="Proteomes" id="UP000504611"/>
    </source>
</evidence>
<feature type="compositionally biased region" description="Basic and acidic residues" evidence="5">
    <location>
        <begin position="843"/>
        <end position="855"/>
    </location>
</feature>
<reference evidence="8" key="1">
    <citation type="submission" date="2025-08" db="UniProtKB">
        <authorList>
            <consortium name="RefSeq"/>
        </authorList>
    </citation>
    <scope>IDENTIFICATION</scope>
    <source>
        <tissue evidence="8">Muscle</tissue>
    </source>
</reference>
<evidence type="ECO:0000256" key="2">
    <source>
        <dbReference type="ARBA" id="ARBA00023037"/>
    </source>
</evidence>
<feature type="compositionally biased region" description="Basic and acidic residues" evidence="5">
    <location>
        <begin position="1991"/>
        <end position="2016"/>
    </location>
</feature>
<dbReference type="PANTHER" id="PTHR23220:SF3">
    <property type="entry name" value="INTEGRIN ALPHA-5"/>
    <property type="match status" value="1"/>
</dbReference>
<feature type="compositionally biased region" description="Basic and acidic residues" evidence="5">
    <location>
        <begin position="605"/>
        <end position="618"/>
    </location>
</feature>